<evidence type="ECO:0000259" key="1">
    <source>
        <dbReference type="SMART" id="SM00642"/>
    </source>
</evidence>
<evidence type="ECO:0000313" key="3">
    <source>
        <dbReference type="Proteomes" id="UP000032722"/>
    </source>
</evidence>
<dbReference type="GO" id="GO:0005975">
    <property type="term" value="P:carbohydrate metabolic process"/>
    <property type="evidence" value="ECO:0007669"/>
    <property type="project" value="InterPro"/>
</dbReference>
<dbReference type="Gene3D" id="3.20.20.80">
    <property type="entry name" value="Glycosidases"/>
    <property type="match status" value="1"/>
</dbReference>
<evidence type="ECO:0000313" key="2">
    <source>
        <dbReference type="EMBL" id="AKA50136.1"/>
    </source>
</evidence>
<dbReference type="PANTHER" id="PTHR10357">
    <property type="entry name" value="ALPHA-AMYLASE FAMILY MEMBER"/>
    <property type="match status" value="1"/>
</dbReference>
<dbReference type="GO" id="GO:0016829">
    <property type="term" value="F:lyase activity"/>
    <property type="evidence" value="ECO:0007669"/>
    <property type="project" value="UniProtKB-KW"/>
</dbReference>
<name>A0A0D5ZK15_9BACT</name>
<dbReference type="AlphaFoldDB" id="A0A0D5ZK15"/>
<dbReference type="EMBL" id="CP011021">
    <property type="protein sequence ID" value="AKA50136.1"/>
    <property type="molecule type" value="Genomic_DNA"/>
</dbReference>
<dbReference type="InterPro" id="IPR045857">
    <property type="entry name" value="O16G_dom_2"/>
</dbReference>
<sequence length="581" mass="68783">MMKFLNLVKQFLWESQYKKIVKKQKRNFFANWDNPKYFDKKWNLDYKNIDIKDRSVQNNVKTIGSNVVYQVLVYNFADGNNDGIGDFIGLKNKIPYFVNLKVDQLWLSPIHPSTSYHGYSVIDFCDVAEQLGGMNAFLDFLDEAHKNGIKVYLDMVFNHTSYEHPWFQKALLGDKKYENFYRFTEDFYDEDIKTDTNTHRKRYPNLNQNIFGTNKKFLGRFWAGMPDLNLDNPEVIDQLIAIQKFWVSLGVDGFRYDAYAEYFSSEIETKNNFNESKIFALLRKESEKINPNIFMFGEWLEDGIKALEYSKFNDEKALDTSYDGMHWKEKIDVRISYENLLNLVNKYSQNSSDWMPFLSNHDVMRWLDNYRQKFLKIKENKLLKKKPSASEIDALKIAIFVLLAMPARPILYYGDELGYFGTRTYGDPALREPMIWNNKNEICQIQETKIDSLKSKVLATSALTLPCVEENISKKDSVYELIKFLNELRIKYPFLSLTDSTTIDDPKEYVDCEDYSSVIIRKHKNTILMFVYKNDFSENHIVRKISRKYNFKLIYSYKCINRTWGIEMNKNSMAIFELKRK</sequence>
<feature type="domain" description="Glycosyl hydrolase family 13 catalytic" evidence="1">
    <location>
        <begin position="70"/>
        <end position="454"/>
    </location>
</feature>
<dbReference type="Pfam" id="PF00128">
    <property type="entry name" value="Alpha-amylase"/>
    <property type="match status" value="1"/>
</dbReference>
<protein>
    <submittedName>
        <fullName evidence="2">Alpha-amlyase</fullName>
    </submittedName>
</protein>
<reference evidence="2 3" key="1">
    <citation type="journal article" date="2015" name="Genome Announc.">
        <title>Complete Genome Sequence of Mycoplasma meleagridis, a Possible Emerging Pathogen in Chickens.</title>
        <authorList>
            <person name="Abolnik C."/>
        </authorList>
    </citation>
    <scope>NUCLEOTIDE SEQUENCE [LARGE SCALE GENOMIC DNA]</scope>
    <source>
        <strain evidence="2 3">B2096 8B</strain>
    </source>
</reference>
<proteinExistence type="predicted"/>
<dbReference type="InterPro" id="IPR017853">
    <property type="entry name" value="GH"/>
</dbReference>
<dbReference type="Proteomes" id="UP000032722">
    <property type="component" value="Chromosome"/>
</dbReference>
<dbReference type="KEGG" id="mgb:VO56_02720"/>
<dbReference type="Gene3D" id="3.90.400.10">
    <property type="entry name" value="Oligo-1,6-glucosidase, Domain 2"/>
    <property type="match status" value="1"/>
</dbReference>
<organism evidence="3">
    <name type="scientific">Mycoplasmopsis gallinacea</name>
    <dbReference type="NCBI Taxonomy" id="29556"/>
    <lineage>
        <taxon>Bacteria</taxon>
        <taxon>Bacillati</taxon>
        <taxon>Mycoplasmatota</taxon>
        <taxon>Mycoplasmoidales</taxon>
        <taxon>Metamycoplasmataceae</taxon>
        <taxon>Mycoplasmopsis</taxon>
    </lineage>
</organism>
<dbReference type="PATRIC" id="fig|29556.3.peg.538"/>
<dbReference type="SUPFAM" id="SSF51445">
    <property type="entry name" value="(Trans)glycosidases"/>
    <property type="match status" value="1"/>
</dbReference>
<gene>
    <name evidence="2" type="ORF">VO56_02720</name>
</gene>
<accession>A0A0D5ZK15</accession>
<dbReference type="SMART" id="SM00642">
    <property type="entry name" value="Aamy"/>
    <property type="match status" value="1"/>
</dbReference>
<dbReference type="InterPro" id="IPR006047">
    <property type="entry name" value="GH13_cat_dom"/>
</dbReference>
<keyword evidence="2" id="KW-0456">Lyase</keyword>
<dbReference type="HOGENOM" id="CLU_006462_2_2_14"/>